<keyword evidence="12" id="KW-0325">Glycoprotein</keyword>
<feature type="transmembrane region" description="Helical" evidence="16">
    <location>
        <begin position="116"/>
        <end position="134"/>
    </location>
</feature>
<accession>A0ABQ0FC89</accession>
<comment type="caution">
    <text evidence="18">The sequence shown here is derived from an EMBL/GenBank/DDBJ whole genome shotgun (WGS) entry which is preliminary data.</text>
</comment>
<feature type="transmembrane region" description="Helical" evidence="16">
    <location>
        <begin position="215"/>
        <end position="234"/>
    </location>
</feature>
<evidence type="ECO:0000256" key="8">
    <source>
        <dbReference type="ARBA" id="ARBA00022801"/>
    </source>
</evidence>
<dbReference type="SUPFAM" id="SSF48317">
    <property type="entry name" value="Acid phosphatase/Vanadium-dependent haloperoxidase"/>
    <property type="match status" value="1"/>
</dbReference>
<feature type="transmembrane region" description="Helical" evidence="16">
    <location>
        <begin position="330"/>
        <end position="347"/>
    </location>
</feature>
<evidence type="ECO:0000313" key="19">
    <source>
        <dbReference type="Proteomes" id="UP001623349"/>
    </source>
</evidence>
<evidence type="ECO:0000256" key="3">
    <source>
        <dbReference type="ARBA" id="ARBA00004742"/>
    </source>
</evidence>
<comment type="pathway">
    <text evidence="3">Carbohydrate biosynthesis; gluconeogenesis.</text>
</comment>
<evidence type="ECO:0000256" key="16">
    <source>
        <dbReference type="SAM" id="Phobius"/>
    </source>
</evidence>
<dbReference type="PANTHER" id="PTHR12591">
    <property type="entry name" value="GLUCOSE-6-PHOSPHATASE"/>
    <property type="match status" value="1"/>
</dbReference>
<evidence type="ECO:0000313" key="18">
    <source>
        <dbReference type="EMBL" id="GAB1296869.1"/>
    </source>
</evidence>
<protein>
    <recommendedName>
        <fullName evidence="14">Glucose-6-phosphatase catalytic subunit 1</fullName>
        <ecNumber evidence="5">3.1.3.9</ecNumber>
    </recommendedName>
    <alternativeName>
        <fullName evidence="15">Glucose-6-phosphatase</fullName>
    </alternativeName>
</protein>
<evidence type="ECO:0000256" key="10">
    <source>
        <dbReference type="ARBA" id="ARBA00022989"/>
    </source>
</evidence>
<dbReference type="EMBL" id="BAAFST010000011">
    <property type="protein sequence ID" value="GAB1296869.1"/>
    <property type="molecule type" value="Genomic_DNA"/>
</dbReference>
<evidence type="ECO:0000256" key="7">
    <source>
        <dbReference type="ARBA" id="ARBA00022692"/>
    </source>
</evidence>
<keyword evidence="6" id="KW-0312">Gluconeogenesis</keyword>
<evidence type="ECO:0000256" key="14">
    <source>
        <dbReference type="ARBA" id="ARBA00040687"/>
    </source>
</evidence>
<dbReference type="InterPro" id="IPR016275">
    <property type="entry name" value="Glucose-6-phosphatase"/>
</dbReference>
<evidence type="ECO:0000256" key="15">
    <source>
        <dbReference type="ARBA" id="ARBA00041981"/>
    </source>
</evidence>
<dbReference type="InterPro" id="IPR000326">
    <property type="entry name" value="PAP2/HPO"/>
</dbReference>
<evidence type="ECO:0000256" key="1">
    <source>
        <dbReference type="ARBA" id="ARBA00000651"/>
    </source>
</evidence>
<dbReference type="PIRSF" id="PIRSF000905">
    <property type="entry name" value="Glucose-6-phosphatase"/>
    <property type="match status" value="1"/>
</dbReference>
<evidence type="ECO:0000256" key="6">
    <source>
        <dbReference type="ARBA" id="ARBA00022432"/>
    </source>
</evidence>
<dbReference type="Proteomes" id="UP001623349">
    <property type="component" value="Unassembled WGS sequence"/>
</dbReference>
<keyword evidence="7 16" id="KW-0812">Transmembrane</keyword>
<feature type="transmembrane region" description="Helical" evidence="16">
    <location>
        <begin position="359"/>
        <end position="383"/>
    </location>
</feature>
<keyword evidence="10 16" id="KW-1133">Transmembrane helix</keyword>
<keyword evidence="19" id="KW-1185">Reference proteome</keyword>
<evidence type="ECO:0000256" key="9">
    <source>
        <dbReference type="ARBA" id="ARBA00022824"/>
    </source>
</evidence>
<evidence type="ECO:0000256" key="4">
    <source>
        <dbReference type="ARBA" id="ARBA00009266"/>
    </source>
</evidence>
<comment type="function">
    <text evidence="13">Hydrolyzes glucose-6-phosphate to glucose in the endoplasmic reticulum. Forms with the glucose-6-phosphate transporter (SLC37A4/G6PT) the complex responsible for glucose production in the terminal step of glycogenolysis and gluconeogenesis. Hence, it is the key enzyme in homeostatic regulation of blood glucose levels.</text>
</comment>
<name>A0ABQ0FC89_APOSI</name>
<feature type="transmembrane region" description="Helical" evidence="16">
    <location>
        <begin position="246"/>
        <end position="265"/>
    </location>
</feature>
<dbReference type="Gene3D" id="1.20.144.10">
    <property type="entry name" value="Phosphatidic acid phosphatase type 2/haloperoxidase"/>
    <property type="match status" value="1"/>
</dbReference>
<proteinExistence type="inferred from homology"/>
<comment type="catalytic activity">
    <reaction evidence="1">
        <text>D-glucose 6-phosphate + H2O = D-glucose + phosphate</text>
        <dbReference type="Rhea" id="RHEA:16689"/>
        <dbReference type="ChEBI" id="CHEBI:4167"/>
        <dbReference type="ChEBI" id="CHEBI:15377"/>
        <dbReference type="ChEBI" id="CHEBI:43474"/>
        <dbReference type="ChEBI" id="CHEBI:61548"/>
        <dbReference type="EC" id="3.1.3.9"/>
    </reaction>
</comment>
<reference evidence="18 19" key="1">
    <citation type="submission" date="2024-08" db="EMBL/GenBank/DDBJ databases">
        <title>The draft genome of Apodemus speciosus.</title>
        <authorList>
            <person name="Nabeshima K."/>
            <person name="Suzuki S."/>
            <person name="Onuma M."/>
        </authorList>
    </citation>
    <scope>NUCLEOTIDE SEQUENCE [LARGE SCALE GENOMIC DNA]</scope>
    <source>
        <strain evidence="18">IB14-021</strain>
    </source>
</reference>
<feature type="transmembrane region" description="Helical" evidence="16">
    <location>
        <begin position="299"/>
        <end position="318"/>
    </location>
</feature>
<feature type="domain" description="Phosphatidic acid phosphatase type 2/haloperoxidase" evidence="17">
    <location>
        <begin position="52"/>
        <end position="234"/>
    </location>
</feature>
<dbReference type="SMART" id="SM00014">
    <property type="entry name" value="acidPPc"/>
    <property type="match status" value="1"/>
</dbReference>
<feature type="transmembrane region" description="Helical" evidence="16">
    <location>
        <begin position="55"/>
        <end position="76"/>
    </location>
</feature>
<dbReference type="EC" id="3.1.3.9" evidence="5"/>
<dbReference type="Pfam" id="PF01569">
    <property type="entry name" value="PAP2"/>
    <property type="match status" value="1"/>
</dbReference>
<dbReference type="CDD" id="cd03381">
    <property type="entry name" value="PAP2_glucose_6_phosphatase"/>
    <property type="match status" value="1"/>
</dbReference>
<evidence type="ECO:0000259" key="17">
    <source>
        <dbReference type="SMART" id="SM00014"/>
    </source>
</evidence>
<keyword evidence="11 16" id="KW-0472">Membrane</keyword>
<gene>
    <name evidence="18" type="ORF">APTSU1_001210400</name>
</gene>
<keyword evidence="9" id="KW-0256">Endoplasmic reticulum</keyword>
<evidence type="ECO:0000256" key="11">
    <source>
        <dbReference type="ARBA" id="ARBA00023136"/>
    </source>
</evidence>
<dbReference type="PANTHER" id="PTHR12591:SF3">
    <property type="entry name" value="GLUCOSE-6-PHOSPHATASE CATALYTIC SUBUNIT 1"/>
    <property type="match status" value="1"/>
</dbReference>
<feature type="transmembrane region" description="Helical" evidence="16">
    <location>
        <begin position="188"/>
        <end position="209"/>
    </location>
</feature>
<sequence length="395" mass="44427">MNILHDFGIQSTRYLQVNYQDSQDWFILVSVIADLRNTFYVLFPVWFHLQETVGINLLWVAVIGDWFNLVFKWILFGHRPYWWVLDTDYYSNSSVPLIKQFPVTCETGPGSPSGHAMGAAGVYYVMVTSTLAIFRGKKKPTWGFRVSLCSPGCPGTHSIDQAGLELRNPPASASQVPGLKTCATTARCLNVILWLGFWAVQLNVCLSRIYLAAHFPHQVVAGVLSGIAVAETFSRIRGIYNASLQRYCLITFFLFGFALGFYLLLKGLGVDLLWTLEKAKRWCERPEWVHLDTTPFASLFKNLGTLLGLGLALNSSMYRRSCKGELSKSLRFRLACIVVSLVLLHLFDSLKPPSQIELIFYILSFCKSATVPFASVSLIPYCLARVLGRTHRKSL</sequence>
<evidence type="ECO:0000256" key="5">
    <source>
        <dbReference type="ARBA" id="ARBA00012634"/>
    </source>
</evidence>
<organism evidence="18 19">
    <name type="scientific">Apodemus speciosus</name>
    <name type="common">Large Japanese field mouse</name>
    <dbReference type="NCBI Taxonomy" id="105296"/>
    <lineage>
        <taxon>Eukaryota</taxon>
        <taxon>Metazoa</taxon>
        <taxon>Chordata</taxon>
        <taxon>Craniata</taxon>
        <taxon>Vertebrata</taxon>
        <taxon>Euteleostomi</taxon>
        <taxon>Mammalia</taxon>
        <taxon>Eutheria</taxon>
        <taxon>Euarchontoglires</taxon>
        <taxon>Glires</taxon>
        <taxon>Rodentia</taxon>
        <taxon>Myomorpha</taxon>
        <taxon>Muroidea</taxon>
        <taxon>Muridae</taxon>
        <taxon>Murinae</taxon>
        <taxon>Apodemus</taxon>
    </lineage>
</organism>
<keyword evidence="8" id="KW-0378">Hydrolase</keyword>
<evidence type="ECO:0000256" key="2">
    <source>
        <dbReference type="ARBA" id="ARBA00004477"/>
    </source>
</evidence>
<comment type="subcellular location">
    <subcellularLocation>
        <location evidence="2">Endoplasmic reticulum membrane</location>
        <topology evidence="2">Multi-pass membrane protein</topology>
    </subcellularLocation>
</comment>
<evidence type="ECO:0000256" key="12">
    <source>
        <dbReference type="ARBA" id="ARBA00023180"/>
    </source>
</evidence>
<feature type="transmembrane region" description="Helical" evidence="16">
    <location>
        <begin position="25"/>
        <end position="43"/>
    </location>
</feature>
<evidence type="ECO:0000256" key="13">
    <source>
        <dbReference type="ARBA" id="ARBA00037155"/>
    </source>
</evidence>
<comment type="similarity">
    <text evidence="4">Belongs to the glucose-6-phosphatase family.</text>
</comment>
<dbReference type="InterPro" id="IPR036938">
    <property type="entry name" value="PAP2/HPO_sf"/>
</dbReference>